<dbReference type="InterPro" id="IPR010323">
    <property type="entry name" value="DUF924"/>
</dbReference>
<dbReference type="EMBL" id="JAODNV010000004">
    <property type="protein sequence ID" value="MCT8989326.1"/>
    <property type="molecule type" value="Genomic_DNA"/>
</dbReference>
<reference evidence="1" key="1">
    <citation type="submission" date="2022-08" db="EMBL/GenBank/DDBJ databases">
        <title>Chelativorans sichuanense sp. nov., a paraffin oil-degrading bacterium isolated from a mixture of oil-based drill cuttings and paddy soil.</title>
        <authorList>
            <person name="Yu J."/>
            <person name="Liu H."/>
            <person name="Chen Q."/>
        </authorList>
    </citation>
    <scope>NUCLEOTIDE SEQUENCE</scope>
    <source>
        <strain evidence="1">SCAU 2101</strain>
    </source>
</reference>
<evidence type="ECO:0000313" key="2">
    <source>
        <dbReference type="Proteomes" id="UP001149009"/>
    </source>
</evidence>
<dbReference type="Gene3D" id="1.25.40.10">
    <property type="entry name" value="Tetratricopeptide repeat domain"/>
    <property type="match status" value="1"/>
</dbReference>
<accession>A0A9X2X6Z3</accession>
<proteinExistence type="predicted"/>
<organism evidence="1 2">
    <name type="scientific">Chelativorans petroleitrophicus</name>
    <dbReference type="NCBI Taxonomy" id="2975484"/>
    <lineage>
        <taxon>Bacteria</taxon>
        <taxon>Pseudomonadati</taxon>
        <taxon>Pseudomonadota</taxon>
        <taxon>Alphaproteobacteria</taxon>
        <taxon>Hyphomicrobiales</taxon>
        <taxon>Phyllobacteriaceae</taxon>
        <taxon>Chelativorans</taxon>
    </lineage>
</organism>
<dbReference type="Proteomes" id="UP001149009">
    <property type="component" value="Unassembled WGS sequence"/>
</dbReference>
<dbReference type="AlphaFoldDB" id="A0A9X2X6Z3"/>
<name>A0A9X2X6Z3_9HYPH</name>
<comment type="caution">
    <text evidence="1">The sequence shown here is derived from an EMBL/GenBank/DDBJ whole genome shotgun (WGS) entry which is preliminary data.</text>
</comment>
<dbReference type="InterPro" id="IPR011990">
    <property type="entry name" value="TPR-like_helical_dom_sf"/>
</dbReference>
<sequence>MAENWIDEVLSFWFEEVGPERWFESSPELDETIRQRFGALHDKLASDLPHEVVASPRGALAAAIVLDQFPRNMYRGTAKAFATDDLAIRLARQAIENKVDEHLTPAERLFLYMPFQHSEILADQEHAVMLFKALGQENALRYAIEHRDIIARFGRFPHRNRALGRQSTPEEEVFLQEHKGFGQ</sequence>
<dbReference type="Pfam" id="PF06041">
    <property type="entry name" value="DUF924"/>
    <property type="match status" value="1"/>
</dbReference>
<keyword evidence="2" id="KW-1185">Reference proteome</keyword>
<dbReference type="SUPFAM" id="SSF48452">
    <property type="entry name" value="TPR-like"/>
    <property type="match status" value="1"/>
</dbReference>
<gene>
    <name evidence="1" type="ORF">NYR54_03300</name>
</gene>
<dbReference type="Gene3D" id="1.20.58.320">
    <property type="entry name" value="TPR-like"/>
    <property type="match status" value="1"/>
</dbReference>
<evidence type="ECO:0000313" key="1">
    <source>
        <dbReference type="EMBL" id="MCT8989326.1"/>
    </source>
</evidence>
<dbReference type="RefSeq" id="WP_261514030.1">
    <property type="nucleotide sequence ID" value="NZ_JAODNV010000004.1"/>
</dbReference>
<protein>
    <submittedName>
        <fullName evidence="1">DUF924 domain-containing protein</fullName>
    </submittedName>
</protein>